<name>A0A1J9S8L1_9PEZI</name>
<keyword evidence="3" id="KW-1185">Reference proteome</keyword>
<feature type="compositionally biased region" description="Basic and acidic residues" evidence="1">
    <location>
        <begin position="82"/>
        <end position="92"/>
    </location>
</feature>
<dbReference type="OrthoDB" id="5418867at2759"/>
<comment type="caution">
    <text evidence="2">The sequence shown here is derived from an EMBL/GenBank/DDBJ whole genome shotgun (WGS) entry which is preliminary data.</text>
</comment>
<feature type="compositionally biased region" description="Basic and acidic residues" evidence="1">
    <location>
        <begin position="116"/>
        <end position="131"/>
    </location>
</feature>
<gene>
    <name evidence="2" type="ORF">BKCO1_900080</name>
</gene>
<dbReference type="AlphaFoldDB" id="A0A1J9S8L1"/>
<evidence type="ECO:0000256" key="1">
    <source>
        <dbReference type="SAM" id="MobiDB-lite"/>
    </source>
</evidence>
<dbReference type="EMBL" id="MNUE01000009">
    <property type="protein sequence ID" value="OJD36847.1"/>
    <property type="molecule type" value="Genomic_DNA"/>
</dbReference>
<proteinExistence type="predicted"/>
<feature type="region of interest" description="Disordered" evidence="1">
    <location>
        <begin position="59"/>
        <end position="139"/>
    </location>
</feature>
<dbReference type="Proteomes" id="UP000183809">
    <property type="component" value="Unassembled WGS sequence"/>
</dbReference>
<dbReference type="GeneID" id="31020171"/>
<organism evidence="2 3">
    <name type="scientific">Diplodia corticola</name>
    <dbReference type="NCBI Taxonomy" id="236234"/>
    <lineage>
        <taxon>Eukaryota</taxon>
        <taxon>Fungi</taxon>
        <taxon>Dikarya</taxon>
        <taxon>Ascomycota</taxon>
        <taxon>Pezizomycotina</taxon>
        <taxon>Dothideomycetes</taxon>
        <taxon>Dothideomycetes incertae sedis</taxon>
        <taxon>Botryosphaeriales</taxon>
        <taxon>Botryosphaeriaceae</taxon>
        <taxon>Diplodia</taxon>
    </lineage>
</organism>
<accession>A0A1J9S8L1</accession>
<reference evidence="2 3" key="1">
    <citation type="submission" date="2016-10" db="EMBL/GenBank/DDBJ databases">
        <title>Proteomics and genomics reveal pathogen-plant mechanisms compatible with a hemibiotrophic lifestyle of Diplodia corticola.</title>
        <authorList>
            <person name="Fernandes I."/>
            <person name="De Jonge R."/>
            <person name="Van De Peer Y."/>
            <person name="Devreese B."/>
            <person name="Alves A."/>
            <person name="Esteves A.C."/>
        </authorList>
    </citation>
    <scope>NUCLEOTIDE SEQUENCE [LARGE SCALE GENOMIC DNA]</scope>
    <source>
        <strain evidence="2 3">CBS 112549</strain>
    </source>
</reference>
<dbReference type="STRING" id="236234.A0A1J9S8L1"/>
<evidence type="ECO:0000313" key="2">
    <source>
        <dbReference type="EMBL" id="OJD36847.1"/>
    </source>
</evidence>
<protein>
    <submittedName>
        <fullName evidence="2">Rna polymerase-associated protein ctr9</fullName>
    </submittedName>
</protein>
<sequence>MVEWSPENEARLMMAYIEATDAKLGSEGWKTIADKLGGGVTASAISQRFTKVLKKKYGGANCAIGSDGDSTVKTPKSRGRKQKDAEAMDKTPHSSSRKRGAKAVAEEDDDEIPDSPTKKVKEEMKKEKSFFDEEDGTDF</sequence>
<evidence type="ECO:0000313" key="3">
    <source>
        <dbReference type="Proteomes" id="UP000183809"/>
    </source>
</evidence>
<dbReference type="RefSeq" id="XP_020133107.1">
    <property type="nucleotide sequence ID" value="XM_020279907.1"/>
</dbReference>